<dbReference type="SUPFAM" id="SSF52833">
    <property type="entry name" value="Thioredoxin-like"/>
    <property type="match status" value="1"/>
</dbReference>
<sequence>MDRMGQIFSGMVMNEAIKDKEKEFEGSLVPTDQEKEAYYRDEEKEEDSEDDDDFKLDDEDSLNVLEALKAKRLKEMKKEAKEMVENKAKGHGDYREITQDEFLPTVTKSKRSVVHFYHKDFERCKIVDMHLREIAKTHLEARFICLDAEKAPFFIGKLQIQVLPTIILFIDGVAVDRIVGFEELGGEDDFDTIILTRRLVMSKILDAKTKAEEGRISIKKGGHRSDSDDDEY</sequence>
<feature type="domain" description="Thioredoxin" evidence="2">
    <location>
        <begin position="96"/>
        <end position="182"/>
    </location>
</feature>
<evidence type="ECO:0000259" key="2">
    <source>
        <dbReference type="Pfam" id="PF00085"/>
    </source>
</evidence>
<dbReference type="EMBL" id="CAMPGE010021238">
    <property type="protein sequence ID" value="CAI2379396.1"/>
    <property type="molecule type" value="Genomic_DNA"/>
</dbReference>
<dbReference type="PANTHER" id="PTHR21148">
    <property type="entry name" value="THIOREDOXIN DOMAIN-CONTAINING PROTEIN 9"/>
    <property type="match status" value="1"/>
</dbReference>
<proteinExistence type="predicted"/>
<dbReference type="CDD" id="cd02989">
    <property type="entry name" value="Phd_like_TxnDC9"/>
    <property type="match status" value="1"/>
</dbReference>
<dbReference type="Gene3D" id="3.40.30.10">
    <property type="entry name" value="Glutaredoxin"/>
    <property type="match status" value="1"/>
</dbReference>
<organism evidence="3 4">
    <name type="scientific">Euplotes crassus</name>
    <dbReference type="NCBI Taxonomy" id="5936"/>
    <lineage>
        <taxon>Eukaryota</taxon>
        <taxon>Sar</taxon>
        <taxon>Alveolata</taxon>
        <taxon>Ciliophora</taxon>
        <taxon>Intramacronucleata</taxon>
        <taxon>Spirotrichea</taxon>
        <taxon>Hypotrichia</taxon>
        <taxon>Euplotida</taxon>
        <taxon>Euplotidae</taxon>
        <taxon>Moneuplotes</taxon>
    </lineage>
</organism>
<evidence type="ECO:0000256" key="1">
    <source>
        <dbReference type="SAM" id="MobiDB-lite"/>
    </source>
</evidence>
<keyword evidence="4" id="KW-1185">Reference proteome</keyword>
<protein>
    <recommendedName>
        <fullName evidence="2">Thioredoxin domain-containing protein</fullName>
    </recommendedName>
</protein>
<feature type="region of interest" description="Disordered" evidence="1">
    <location>
        <begin position="19"/>
        <end position="57"/>
    </location>
</feature>
<name>A0AAD1XVP2_EUPCR</name>
<accession>A0AAD1XVP2</accession>
<comment type="caution">
    <text evidence="3">The sequence shown here is derived from an EMBL/GenBank/DDBJ whole genome shotgun (WGS) entry which is preliminary data.</text>
</comment>
<dbReference type="AlphaFoldDB" id="A0AAD1XVP2"/>
<feature type="compositionally biased region" description="Acidic residues" evidence="1">
    <location>
        <begin position="43"/>
        <end position="57"/>
    </location>
</feature>
<dbReference type="InterPro" id="IPR013766">
    <property type="entry name" value="Thioredoxin_domain"/>
</dbReference>
<dbReference type="Proteomes" id="UP001295684">
    <property type="component" value="Unassembled WGS sequence"/>
</dbReference>
<evidence type="ECO:0000313" key="3">
    <source>
        <dbReference type="EMBL" id="CAI2379396.1"/>
    </source>
</evidence>
<reference evidence="3" key="1">
    <citation type="submission" date="2023-07" db="EMBL/GenBank/DDBJ databases">
        <authorList>
            <consortium name="AG Swart"/>
            <person name="Singh M."/>
            <person name="Singh A."/>
            <person name="Seah K."/>
            <person name="Emmerich C."/>
        </authorList>
    </citation>
    <scope>NUCLEOTIDE SEQUENCE</scope>
    <source>
        <strain evidence="3">DP1</strain>
    </source>
</reference>
<gene>
    <name evidence="3" type="ORF">ECRASSUSDP1_LOCUS20806</name>
</gene>
<feature type="compositionally biased region" description="Basic and acidic residues" evidence="1">
    <location>
        <begin position="32"/>
        <end position="42"/>
    </location>
</feature>
<dbReference type="Pfam" id="PF00085">
    <property type="entry name" value="Thioredoxin"/>
    <property type="match status" value="1"/>
</dbReference>
<dbReference type="InterPro" id="IPR036249">
    <property type="entry name" value="Thioredoxin-like_sf"/>
</dbReference>
<evidence type="ECO:0000313" key="4">
    <source>
        <dbReference type="Proteomes" id="UP001295684"/>
    </source>
</evidence>